<evidence type="ECO:0000259" key="6">
    <source>
        <dbReference type="PROSITE" id="PS50977"/>
    </source>
</evidence>
<dbReference type="Proteomes" id="UP000320653">
    <property type="component" value="Unassembled WGS sequence"/>
</dbReference>
<dbReference type="InterPro" id="IPR001647">
    <property type="entry name" value="HTH_TetR"/>
</dbReference>
<evidence type="ECO:0000256" key="2">
    <source>
        <dbReference type="ARBA" id="ARBA00023125"/>
    </source>
</evidence>
<evidence type="ECO:0000313" key="7">
    <source>
        <dbReference type="EMBL" id="TWF52054.1"/>
    </source>
</evidence>
<dbReference type="SUPFAM" id="SSF46689">
    <property type="entry name" value="Homeodomain-like"/>
    <property type="match status" value="1"/>
</dbReference>
<dbReference type="InterPro" id="IPR009057">
    <property type="entry name" value="Homeodomain-like_sf"/>
</dbReference>
<organism evidence="7 8">
    <name type="scientific">Neorhizobium alkalisoli</name>
    <dbReference type="NCBI Taxonomy" id="528178"/>
    <lineage>
        <taxon>Bacteria</taxon>
        <taxon>Pseudomonadati</taxon>
        <taxon>Pseudomonadota</taxon>
        <taxon>Alphaproteobacteria</taxon>
        <taxon>Hyphomicrobiales</taxon>
        <taxon>Rhizobiaceae</taxon>
        <taxon>Rhizobium/Agrobacterium group</taxon>
        <taxon>Neorhizobium</taxon>
    </lineage>
</organism>
<dbReference type="Pfam" id="PF00440">
    <property type="entry name" value="TetR_N"/>
    <property type="match status" value="1"/>
</dbReference>
<dbReference type="PANTHER" id="PTHR30055">
    <property type="entry name" value="HTH-TYPE TRANSCRIPTIONAL REGULATOR RUTR"/>
    <property type="match status" value="1"/>
</dbReference>
<dbReference type="FunFam" id="1.10.10.60:FF:000141">
    <property type="entry name" value="TetR family transcriptional regulator"/>
    <property type="match status" value="1"/>
</dbReference>
<accession>A0A561QNU4</accession>
<dbReference type="Gene3D" id="1.10.357.10">
    <property type="entry name" value="Tetracycline Repressor, domain 2"/>
    <property type="match status" value="1"/>
</dbReference>
<dbReference type="GO" id="GO:0000976">
    <property type="term" value="F:transcription cis-regulatory region binding"/>
    <property type="evidence" value="ECO:0007669"/>
    <property type="project" value="TreeGrafter"/>
</dbReference>
<keyword evidence="8" id="KW-1185">Reference proteome</keyword>
<comment type="caution">
    <text evidence="7">The sequence shown here is derived from an EMBL/GenBank/DDBJ whole genome shotgun (WGS) entry which is preliminary data.</text>
</comment>
<dbReference type="OrthoDB" id="9816431at2"/>
<dbReference type="InterPro" id="IPR023772">
    <property type="entry name" value="DNA-bd_HTH_TetR-type_CS"/>
</dbReference>
<sequence length="247" mass="27279">MPKSLKEASLIVPAAKEAARKDVSDRDAGASGRFAAGSDPAKREQILEGAKRVFMKMGFDAASMNDITREAGVSKGTIYVYFENKEDLFIAMVESERAAFLASVRSVLAGHQDIREGLYAFGVTFLTHMTDEKVVTAMRIVLGVRERMPGLCRHFFAGPQNLRTVLHGFLETHVAEGRLITDDLELAVGQFLDLVSGSFFKLRLFGTMETPPPREEIDRVINGAIRVFMAAYGRHDVSVIEKAKEHA</sequence>
<gene>
    <name evidence="7" type="ORF">FHW37_105153</name>
</gene>
<keyword evidence="2 4" id="KW-0238">DNA-binding</keyword>
<evidence type="ECO:0000313" key="8">
    <source>
        <dbReference type="Proteomes" id="UP000320653"/>
    </source>
</evidence>
<dbReference type="PROSITE" id="PS50977">
    <property type="entry name" value="HTH_TETR_2"/>
    <property type="match status" value="1"/>
</dbReference>
<dbReference type="InterPro" id="IPR036271">
    <property type="entry name" value="Tet_transcr_reg_TetR-rel_C_sf"/>
</dbReference>
<dbReference type="PRINTS" id="PR00455">
    <property type="entry name" value="HTHTETR"/>
</dbReference>
<keyword evidence="3" id="KW-0804">Transcription</keyword>
<feature type="domain" description="HTH tetR-type" evidence="6">
    <location>
        <begin position="40"/>
        <end position="100"/>
    </location>
</feature>
<dbReference type="GO" id="GO:0003700">
    <property type="term" value="F:DNA-binding transcription factor activity"/>
    <property type="evidence" value="ECO:0007669"/>
    <property type="project" value="TreeGrafter"/>
</dbReference>
<feature type="region of interest" description="Disordered" evidence="5">
    <location>
        <begin position="21"/>
        <end position="40"/>
    </location>
</feature>
<dbReference type="AlphaFoldDB" id="A0A561QNU4"/>
<dbReference type="PANTHER" id="PTHR30055:SF146">
    <property type="entry name" value="HTH-TYPE TRANSCRIPTIONAL DUAL REGULATOR CECR"/>
    <property type="match status" value="1"/>
</dbReference>
<feature type="DNA-binding region" description="H-T-H motif" evidence="4">
    <location>
        <begin position="63"/>
        <end position="82"/>
    </location>
</feature>
<dbReference type="InterPro" id="IPR039536">
    <property type="entry name" value="TetR_C_Proteobacteria"/>
</dbReference>
<dbReference type="PROSITE" id="PS01081">
    <property type="entry name" value="HTH_TETR_1"/>
    <property type="match status" value="1"/>
</dbReference>
<dbReference type="SUPFAM" id="SSF48498">
    <property type="entry name" value="Tetracyclin repressor-like, C-terminal domain"/>
    <property type="match status" value="1"/>
</dbReference>
<name>A0A561QNU4_9HYPH</name>
<dbReference type="EMBL" id="VIWP01000005">
    <property type="protein sequence ID" value="TWF52054.1"/>
    <property type="molecule type" value="Genomic_DNA"/>
</dbReference>
<protein>
    <submittedName>
        <fullName evidence="7">TetR family transcriptional regulator</fullName>
    </submittedName>
</protein>
<evidence type="ECO:0000256" key="3">
    <source>
        <dbReference type="ARBA" id="ARBA00023163"/>
    </source>
</evidence>
<proteinExistence type="predicted"/>
<dbReference type="Gene3D" id="1.10.10.60">
    <property type="entry name" value="Homeodomain-like"/>
    <property type="match status" value="1"/>
</dbReference>
<dbReference type="Pfam" id="PF14246">
    <property type="entry name" value="TetR_C_7"/>
    <property type="match status" value="1"/>
</dbReference>
<evidence type="ECO:0000256" key="4">
    <source>
        <dbReference type="PROSITE-ProRule" id="PRU00335"/>
    </source>
</evidence>
<evidence type="ECO:0000256" key="5">
    <source>
        <dbReference type="SAM" id="MobiDB-lite"/>
    </source>
</evidence>
<dbReference type="InterPro" id="IPR050109">
    <property type="entry name" value="HTH-type_TetR-like_transc_reg"/>
</dbReference>
<reference evidence="7 8" key="1">
    <citation type="submission" date="2019-06" db="EMBL/GenBank/DDBJ databases">
        <title>Sorghum-associated microbial communities from plants grown in Nebraska, USA.</title>
        <authorList>
            <person name="Schachtman D."/>
        </authorList>
    </citation>
    <scope>NUCLEOTIDE SEQUENCE [LARGE SCALE GENOMIC DNA]</scope>
    <source>
        <strain evidence="7 8">1225</strain>
    </source>
</reference>
<keyword evidence="1" id="KW-0805">Transcription regulation</keyword>
<evidence type="ECO:0000256" key="1">
    <source>
        <dbReference type="ARBA" id="ARBA00023015"/>
    </source>
</evidence>